<reference evidence="1" key="2">
    <citation type="submission" date="2023-02" db="EMBL/GenBank/DDBJ databases">
        <authorList>
            <consortium name="DOE Joint Genome Institute"/>
            <person name="Mondo S.J."/>
            <person name="Chang Y."/>
            <person name="Wang Y."/>
            <person name="Ahrendt S."/>
            <person name="Andreopoulos W."/>
            <person name="Barry K."/>
            <person name="Beard J."/>
            <person name="Benny G.L."/>
            <person name="Blankenship S."/>
            <person name="Bonito G."/>
            <person name="Cuomo C."/>
            <person name="Desiro A."/>
            <person name="Gervers K.A."/>
            <person name="Hundley H."/>
            <person name="Kuo A."/>
            <person name="LaButti K."/>
            <person name="Lang B.F."/>
            <person name="Lipzen A."/>
            <person name="O'Donnell K."/>
            <person name="Pangilinan J."/>
            <person name="Reynolds N."/>
            <person name="Sandor L."/>
            <person name="Smith M.W."/>
            <person name="Tsang A."/>
            <person name="Grigoriev I.V."/>
            <person name="Stajich J.E."/>
            <person name="Spatafora J.W."/>
        </authorList>
    </citation>
    <scope>NUCLEOTIDE SEQUENCE</scope>
    <source>
        <strain evidence="1">RSA 2281</strain>
    </source>
</reference>
<gene>
    <name evidence="1" type="ORF">BDA99DRAFT_533468</name>
</gene>
<comment type="caution">
    <text evidence="1">The sequence shown here is derived from an EMBL/GenBank/DDBJ whole genome shotgun (WGS) entry which is preliminary data.</text>
</comment>
<accession>A0AAD5K718</accession>
<evidence type="ECO:0000313" key="2">
    <source>
        <dbReference type="Proteomes" id="UP001209540"/>
    </source>
</evidence>
<dbReference type="Proteomes" id="UP001209540">
    <property type="component" value="Unassembled WGS sequence"/>
</dbReference>
<keyword evidence="2" id="KW-1185">Reference proteome</keyword>
<reference evidence="1" key="1">
    <citation type="journal article" date="2022" name="IScience">
        <title>Evolution of zygomycete secretomes and the origins of terrestrial fungal ecologies.</title>
        <authorList>
            <person name="Chang Y."/>
            <person name="Wang Y."/>
            <person name="Mondo S."/>
            <person name="Ahrendt S."/>
            <person name="Andreopoulos W."/>
            <person name="Barry K."/>
            <person name="Beard J."/>
            <person name="Benny G.L."/>
            <person name="Blankenship S."/>
            <person name="Bonito G."/>
            <person name="Cuomo C."/>
            <person name="Desiro A."/>
            <person name="Gervers K.A."/>
            <person name="Hundley H."/>
            <person name="Kuo A."/>
            <person name="LaButti K."/>
            <person name="Lang B.F."/>
            <person name="Lipzen A."/>
            <person name="O'Donnell K."/>
            <person name="Pangilinan J."/>
            <person name="Reynolds N."/>
            <person name="Sandor L."/>
            <person name="Smith M.E."/>
            <person name="Tsang A."/>
            <person name="Grigoriev I.V."/>
            <person name="Stajich J.E."/>
            <person name="Spatafora J.W."/>
        </authorList>
    </citation>
    <scope>NUCLEOTIDE SEQUENCE</scope>
    <source>
        <strain evidence="1">RSA 2281</strain>
    </source>
</reference>
<protein>
    <submittedName>
        <fullName evidence="1">Uncharacterized protein</fullName>
    </submittedName>
</protein>
<name>A0AAD5K718_9FUNG</name>
<evidence type="ECO:0000313" key="1">
    <source>
        <dbReference type="EMBL" id="KAI9272634.1"/>
    </source>
</evidence>
<dbReference type="EMBL" id="JAIXMP010000005">
    <property type="protein sequence ID" value="KAI9272634.1"/>
    <property type="molecule type" value="Genomic_DNA"/>
</dbReference>
<organism evidence="1 2">
    <name type="scientific">Phascolomyces articulosus</name>
    <dbReference type="NCBI Taxonomy" id="60185"/>
    <lineage>
        <taxon>Eukaryota</taxon>
        <taxon>Fungi</taxon>
        <taxon>Fungi incertae sedis</taxon>
        <taxon>Mucoromycota</taxon>
        <taxon>Mucoromycotina</taxon>
        <taxon>Mucoromycetes</taxon>
        <taxon>Mucorales</taxon>
        <taxon>Lichtheimiaceae</taxon>
        <taxon>Phascolomyces</taxon>
    </lineage>
</organism>
<dbReference type="AlphaFoldDB" id="A0AAD5K718"/>
<proteinExistence type="predicted"/>
<sequence>MQLIMKKMKKSYFTYLGTKLRDKGDEMFSLYKDKTCAHTTVQLLRLALYSFLNCTQSDKTVQAFKYYYELETIMGDRHTSSPLCLSESSTIQTMAVPPTTSSLSPASSLSQTSAAAPLLSPQPVLSGIPDVNDYLNNNHLPSCDGSQQQQQSTDASSSPSSSVHLLLFQCLVLLSPFLVLGVVSSNELKLFFSAHYFFLTLGSWKEVLYCFLSKVNCSMSEVVMPLNGPCRL</sequence>